<feature type="domain" description="Solute-binding protein family 5" evidence="7">
    <location>
        <begin position="67"/>
        <end position="369"/>
    </location>
</feature>
<organism evidence="8 9">
    <name type="scientific">Litorilinea aerophila</name>
    <dbReference type="NCBI Taxonomy" id="1204385"/>
    <lineage>
        <taxon>Bacteria</taxon>
        <taxon>Bacillati</taxon>
        <taxon>Chloroflexota</taxon>
        <taxon>Caldilineae</taxon>
        <taxon>Caldilineales</taxon>
        <taxon>Caldilineaceae</taxon>
        <taxon>Litorilinea</taxon>
    </lineage>
</organism>
<dbReference type="EMBL" id="VIGC01000006">
    <property type="protein sequence ID" value="TQE96753.1"/>
    <property type="molecule type" value="Genomic_DNA"/>
</dbReference>
<dbReference type="OrthoDB" id="137511at2"/>
<protein>
    <submittedName>
        <fullName evidence="8">Peptide ABC transporter substrate-binding protein</fullName>
    </submittedName>
</protein>
<dbReference type="RefSeq" id="WP_141609125.1">
    <property type="nucleotide sequence ID" value="NZ_VIGC02000006.1"/>
</dbReference>
<dbReference type="PANTHER" id="PTHR30290">
    <property type="entry name" value="PERIPLASMIC BINDING COMPONENT OF ABC TRANSPORTER"/>
    <property type="match status" value="1"/>
</dbReference>
<evidence type="ECO:0000256" key="3">
    <source>
        <dbReference type="ARBA" id="ARBA00022448"/>
    </source>
</evidence>
<feature type="region of interest" description="Disordered" evidence="5">
    <location>
        <begin position="28"/>
        <end position="54"/>
    </location>
</feature>
<dbReference type="PANTHER" id="PTHR30290:SF10">
    <property type="entry name" value="PERIPLASMIC OLIGOPEPTIDE-BINDING PROTEIN-RELATED"/>
    <property type="match status" value="1"/>
</dbReference>
<dbReference type="SUPFAM" id="SSF53850">
    <property type="entry name" value="Periplasmic binding protein-like II"/>
    <property type="match status" value="2"/>
</dbReference>
<dbReference type="Gene3D" id="3.40.190.10">
    <property type="entry name" value="Periplasmic binding protein-like II"/>
    <property type="match status" value="1"/>
</dbReference>
<feature type="compositionally biased region" description="Basic and acidic residues" evidence="5">
    <location>
        <begin position="37"/>
        <end position="54"/>
    </location>
</feature>
<evidence type="ECO:0000256" key="5">
    <source>
        <dbReference type="SAM" id="MobiDB-lite"/>
    </source>
</evidence>
<dbReference type="GO" id="GO:1904680">
    <property type="term" value="F:peptide transmembrane transporter activity"/>
    <property type="evidence" value="ECO:0007669"/>
    <property type="project" value="TreeGrafter"/>
</dbReference>
<evidence type="ECO:0000313" key="8">
    <source>
        <dbReference type="EMBL" id="TQE96753.1"/>
    </source>
</evidence>
<feature type="domain" description="Solute-binding protein family 5" evidence="7">
    <location>
        <begin position="494"/>
        <end position="548"/>
    </location>
</feature>
<accession>A0A540VKW1</accession>
<evidence type="ECO:0000256" key="2">
    <source>
        <dbReference type="ARBA" id="ARBA00005695"/>
    </source>
</evidence>
<name>A0A540VKW1_9CHLR</name>
<dbReference type="Proteomes" id="UP000317371">
    <property type="component" value="Unassembled WGS sequence"/>
</dbReference>
<keyword evidence="4 6" id="KW-0732">Signal</keyword>
<dbReference type="Gene3D" id="3.10.105.10">
    <property type="entry name" value="Dipeptide-binding Protein, Domain 3"/>
    <property type="match status" value="1"/>
</dbReference>
<comment type="caution">
    <text evidence="8">The sequence shown here is derived from an EMBL/GenBank/DDBJ whole genome shotgun (WGS) entry which is preliminary data.</text>
</comment>
<sequence>MKPHKLLTFLVIGLLFGLLAACAPATPAAPGGEAQAPEEHPTAEATAEEAHEEFVPTSVSAESCDYGGKILSIEAVDPLTVQFNLCSPDPAFLAKVAFIPFGIQPAEWIAQTGGTGELLEHPIGTGPYMIEQWDRGNQITFKRFDDYWGEPAFAETAVLRWNQEGAARLLELQAGTVDMITNVSPDDYERVQEDPNLQLITSENPNIFYLGMTNTFEPFNDVRVRQAVAMGIDRQRIVDNFYPAGSEVASHFTPCSIPNGCEGEAWYDFNPERARELLAEAGYPDGFSTSIYYRDVFRVYLPEPSLVAVEIQNQLRENLGIEAEVVVMESGEFIAESTDGRLDGFYLLGWGADYPHVTNFLDFHFGRNNPQFGEPYPEIYEPLEQAAQIADPAEAAPLYEQANNAIKELVPMVPIAHGASADAARADVENAYVPPFGATKFARLNPGGRDILVYMQNAEPISLYCADETDGESLRPCQQVVEALLQYKMDSGETEPALATSCDPNEDLTVWVCHLREGVKFHDGSTLDANDVVASWAAGIDASNPYHTGNTGGFDYYAYLWGGLMNAPEGGQ</sequence>
<reference evidence="8 9" key="1">
    <citation type="submission" date="2019-06" db="EMBL/GenBank/DDBJ databases">
        <title>Genome sequence of Litorilinea aerophila BAA-2444.</title>
        <authorList>
            <person name="Maclea K.S."/>
            <person name="Maurais E.G."/>
            <person name="Iannazzi L.C."/>
        </authorList>
    </citation>
    <scope>NUCLEOTIDE SEQUENCE [LARGE SCALE GENOMIC DNA]</scope>
    <source>
        <strain evidence="8 9">ATCC BAA-2444</strain>
    </source>
</reference>
<dbReference type="InterPro" id="IPR000914">
    <property type="entry name" value="SBP_5_dom"/>
</dbReference>
<evidence type="ECO:0000256" key="6">
    <source>
        <dbReference type="SAM" id="SignalP"/>
    </source>
</evidence>
<dbReference type="AlphaFoldDB" id="A0A540VKW1"/>
<evidence type="ECO:0000259" key="7">
    <source>
        <dbReference type="Pfam" id="PF00496"/>
    </source>
</evidence>
<dbReference type="Gene3D" id="3.90.76.10">
    <property type="entry name" value="Dipeptide-binding Protein, Domain 1"/>
    <property type="match status" value="1"/>
</dbReference>
<feature type="chain" id="PRO_5023006121" evidence="6">
    <location>
        <begin position="21"/>
        <end position="572"/>
    </location>
</feature>
<evidence type="ECO:0000256" key="4">
    <source>
        <dbReference type="ARBA" id="ARBA00022729"/>
    </source>
</evidence>
<keyword evidence="9" id="KW-1185">Reference proteome</keyword>
<dbReference type="InterPro" id="IPR039424">
    <property type="entry name" value="SBP_5"/>
</dbReference>
<proteinExistence type="inferred from homology"/>
<comment type="subcellular location">
    <subcellularLocation>
        <location evidence="1">Cell envelope</location>
    </subcellularLocation>
</comment>
<comment type="similarity">
    <text evidence="2">Belongs to the bacterial solute-binding protein 5 family.</text>
</comment>
<feature type="signal peptide" evidence="6">
    <location>
        <begin position="1"/>
        <end position="20"/>
    </location>
</feature>
<dbReference type="InParanoid" id="A0A540VKW1"/>
<gene>
    <name evidence="8" type="ORF">FKZ61_05685</name>
</gene>
<evidence type="ECO:0000256" key="1">
    <source>
        <dbReference type="ARBA" id="ARBA00004196"/>
    </source>
</evidence>
<dbReference type="Pfam" id="PF00496">
    <property type="entry name" value="SBP_bac_5"/>
    <property type="match status" value="2"/>
</dbReference>
<dbReference type="GO" id="GO:0015833">
    <property type="term" value="P:peptide transport"/>
    <property type="evidence" value="ECO:0007669"/>
    <property type="project" value="TreeGrafter"/>
</dbReference>
<evidence type="ECO:0000313" key="9">
    <source>
        <dbReference type="Proteomes" id="UP000317371"/>
    </source>
</evidence>
<dbReference type="PROSITE" id="PS51257">
    <property type="entry name" value="PROKAR_LIPOPROTEIN"/>
    <property type="match status" value="1"/>
</dbReference>
<keyword evidence="3" id="KW-0813">Transport</keyword>